<dbReference type="Proteomes" id="UP000470470">
    <property type="component" value="Unassembled WGS sequence"/>
</dbReference>
<evidence type="ECO:0000256" key="1">
    <source>
        <dbReference type="ARBA" id="ARBA00022729"/>
    </source>
</evidence>
<name>A0A7K3WAQ5_9ACTN</name>
<feature type="region of interest" description="Disordered" evidence="2">
    <location>
        <begin position="32"/>
        <end position="83"/>
    </location>
</feature>
<keyword evidence="1" id="KW-0732">Signal</keyword>
<dbReference type="AlphaFoldDB" id="A0A7K3WAQ5"/>
<sequence>MTTTARIAGATAAVLIGLSACGSETAGTIARQEDAADSAASSASEAAASASEDAEDAEESSSPSPSDPAPTSDPAEAGSGTAAFGDTYEWEDGLAVTISPARPYTPGEYALVPEPPPAAYVAFDVTITNGTTANFEPTIFLTSLQSGGREQDEVYDGEVGGSPDTTLLPGRDVTFTVAYGVADPADLVLEVQPGFDYESALFATP</sequence>
<dbReference type="InterPro" id="IPR029050">
    <property type="entry name" value="Immunoprotect_excell_Ig-like"/>
</dbReference>
<evidence type="ECO:0000256" key="2">
    <source>
        <dbReference type="SAM" id="MobiDB-lite"/>
    </source>
</evidence>
<dbReference type="Gene3D" id="2.60.40.1240">
    <property type="match status" value="1"/>
</dbReference>
<reference evidence="3 4" key="1">
    <citation type="submission" date="2020-02" db="EMBL/GenBank/DDBJ databases">
        <title>The whole genome sequence of CPCC 205119.</title>
        <authorList>
            <person name="Jiang Z."/>
        </authorList>
    </citation>
    <scope>NUCLEOTIDE SEQUENCE [LARGE SCALE GENOMIC DNA]</scope>
    <source>
        <strain evidence="3 4">CPCC 205119</strain>
    </source>
</reference>
<accession>A0A7K3WAQ5</accession>
<protein>
    <recommendedName>
        <fullName evidence="5">DUF4352 domain-containing protein</fullName>
    </recommendedName>
</protein>
<organism evidence="3 4">
    <name type="scientific">Goekera deserti</name>
    <dbReference type="NCBI Taxonomy" id="2497753"/>
    <lineage>
        <taxon>Bacteria</taxon>
        <taxon>Bacillati</taxon>
        <taxon>Actinomycetota</taxon>
        <taxon>Actinomycetes</taxon>
        <taxon>Geodermatophilales</taxon>
        <taxon>Geodermatophilaceae</taxon>
        <taxon>Goekera</taxon>
    </lineage>
</organism>
<comment type="caution">
    <text evidence="3">The sequence shown here is derived from an EMBL/GenBank/DDBJ whole genome shotgun (WGS) entry which is preliminary data.</text>
</comment>
<feature type="compositionally biased region" description="Low complexity" evidence="2">
    <location>
        <begin position="37"/>
        <end position="51"/>
    </location>
</feature>
<evidence type="ECO:0008006" key="5">
    <source>
        <dbReference type="Google" id="ProtNLM"/>
    </source>
</evidence>
<dbReference type="PROSITE" id="PS51257">
    <property type="entry name" value="PROKAR_LIPOPROTEIN"/>
    <property type="match status" value="1"/>
</dbReference>
<proteinExistence type="predicted"/>
<gene>
    <name evidence="3" type="ORF">G1H19_05920</name>
</gene>
<keyword evidence="4" id="KW-1185">Reference proteome</keyword>
<dbReference type="RefSeq" id="WP_152728608.1">
    <property type="nucleotide sequence ID" value="NZ_JAABOZ010000002.1"/>
</dbReference>
<evidence type="ECO:0000313" key="4">
    <source>
        <dbReference type="Proteomes" id="UP000470470"/>
    </source>
</evidence>
<feature type="compositionally biased region" description="Low complexity" evidence="2">
    <location>
        <begin position="60"/>
        <end position="77"/>
    </location>
</feature>
<evidence type="ECO:0000313" key="3">
    <source>
        <dbReference type="EMBL" id="NEL53545.1"/>
    </source>
</evidence>
<dbReference type="EMBL" id="JAAGWK010000009">
    <property type="protein sequence ID" value="NEL53545.1"/>
    <property type="molecule type" value="Genomic_DNA"/>
</dbReference>